<protein>
    <submittedName>
        <fullName evidence="5">HU family DNA-binding protein</fullName>
    </submittedName>
</protein>
<keyword evidence="2" id="KW-0226">DNA condensation</keyword>
<dbReference type="GO" id="GO:0003677">
    <property type="term" value="F:DNA binding"/>
    <property type="evidence" value="ECO:0007669"/>
    <property type="project" value="UniProtKB-KW"/>
</dbReference>
<evidence type="ECO:0000256" key="1">
    <source>
        <dbReference type="ARBA" id="ARBA00010529"/>
    </source>
</evidence>
<keyword evidence="3 5" id="KW-0238">DNA-binding</keyword>
<name>A0A519BC04_9DELT</name>
<dbReference type="Proteomes" id="UP000320813">
    <property type="component" value="Unassembled WGS sequence"/>
</dbReference>
<evidence type="ECO:0000313" key="5">
    <source>
        <dbReference type="EMBL" id="RZD14810.1"/>
    </source>
</evidence>
<dbReference type="InterPro" id="IPR000119">
    <property type="entry name" value="Hist_DNA-bd"/>
</dbReference>
<evidence type="ECO:0000256" key="2">
    <source>
        <dbReference type="ARBA" id="ARBA00023067"/>
    </source>
</evidence>
<sequence>MTKAELVDAIAKLSKLTKADSEKALGATVDAIINALKKGDAVRLVGFGTFEVAKRAARKGRNPQTGKEIQIKASKSPKFKAGKSFKEAVNTGKW</sequence>
<evidence type="ECO:0000313" key="6">
    <source>
        <dbReference type="Proteomes" id="UP000320813"/>
    </source>
</evidence>
<dbReference type="GO" id="GO:1990178">
    <property type="term" value="C:HU-DNA complex"/>
    <property type="evidence" value="ECO:0007669"/>
    <property type="project" value="UniProtKB-ARBA"/>
</dbReference>
<dbReference type="EMBL" id="SGBD01000001">
    <property type="protein sequence ID" value="RZD14810.1"/>
    <property type="molecule type" value="Genomic_DNA"/>
</dbReference>
<dbReference type="PANTHER" id="PTHR33175">
    <property type="entry name" value="DNA-BINDING PROTEIN HU"/>
    <property type="match status" value="1"/>
</dbReference>
<reference evidence="5 6" key="1">
    <citation type="submission" date="2019-01" db="EMBL/GenBank/DDBJ databases">
        <title>Insights into ecological role of a new deltaproteobacterial order Candidatus Sinidesulfobacterales (Sva0485) by metagenomics and metatranscriptomics.</title>
        <authorList>
            <person name="Tan S."/>
            <person name="Liu J."/>
            <person name="Fang Y."/>
            <person name="Hedlund B.P."/>
            <person name="Lian Z.H."/>
            <person name="Huang L.Y."/>
            <person name="Li J.T."/>
            <person name="Huang L.N."/>
            <person name="Li W.J."/>
            <person name="Jiang H.C."/>
            <person name="Dong H.L."/>
            <person name="Shu W.S."/>
        </authorList>
    </citation>
    <scope>NUCLEOTIDE SEQUENCE [LARGE SCALE GENOMIC DNA]</scope>
    <source>
        <strain evidence="5">AP3</strain>
    </source>
</reference>
<comment type="caution">
    <text evidence="5">The sequence shown here is derived from an EMBL/GenBank/DDBJ whole genome shotgun (WGS) entry which is preliminary data.</text>
</comment>
<dbReference type="GO" id="GO:0010467">
    <property type="term" value="P:gene expression"/>
    <property type="evidence" value="ECO:0007669"/>
    <property type="project" value="UniProtKB-ARBA"/>
</dbReference>
<dbReference type="SMART" id="SM00411">
    <property type="entry name" value="BHL"/>
    <property type="match status" value="1"/>
</dbReference>
<accession>A0A519BC04</accession>
<dbReference type="InterPro" id="IPR020816">
    <property type="entry name" value="Histone-like_DNA-bd_CS"/>
</dbReference>
<dbReference type="PANTHER" id="PTHR33175:SF3">
    <property type="entry name" value="DNA-BINDING PROTEIN HU-BETA"/>
    <property type="match status" value="1"/>
</dbReference>
<dbReference type="SUPFAM" id="SSF47729">
    <property type="entry name" value="IHF-like DNA-binding proteins"/>
    <property type="match status" value="1"/>
</dbReference>
<dbReference type="GO" id="GO:0030527">
    <property type="term" value="F:structural constituent of chromatin"/>
    <property type="evidence" value="ECO:0007669"/>
    <property type="project" value="InterPro"/>
</dbReference>
<dbReference type="GO" id="GO:0005829">
    <property type="term" value="C:cytosol"/>
    <property type="evidence" value="ECO:0007669"/>
    <property type="project" value="UniProtKB-ARBA"/>
</dbReference>
<dbReference type="Gene3D" id="4.10.520.10">
    <property type="entry name" value="IHF-like DNA-binding proteins"/>
    <property type="match status" value="1"/>
</dbReference>
<evidence type="ECO:0000256" key="3">
    <source>
        <dbReference type="ARBA" id="ARBA00023125"/>
    </source>
</evidence>
<proteinExistence type="inferred from homology"/>
<gene>
    <name evidence="5" type="ORF">EVJ47_00555</name>
</gene>
<dbReference type="PRINTS" id="PR01727">
    <property type="entry name" value="DNABINDINGHU"/>
</dbReference>
<dbReference type="GO" id="GO:0030261">
    <property type="term" value="P:chromosome condensation"/>
    <property type="evidence" value="ECO:0007669"/>
    <property type="project" value="UniProtKB-KW"/>
</dbReference>
<comment type="similarity">
    <text evidence="1 4">Belongs to the bacterial histone-like protein family.</text>
</comment>
<dbReference type="GO" id="GO:0042802">
    <property type="term" value="F:identical protein binding"/>
    <property type="evidence" value="ECO:0007669"/>
    <property type="project" value="UniProtKB-ARBA"/>
</dbReference>
<organism evidence="5 6">
    <name type="scientific">Candidatus Acidulodesulfobacterium ferriphilum</name>
    <dbReference type="NCBI Taxonomy" id="2597223"/>
    <lineage>
        <taxon>Bacteria</taxon>
        <taxon>Deltaproteobacteria</taxon>
        <taxon>Candidatus Acidulodesulfobacterales</taxon>
        <taxon>Candidatus Acidulodesulfobacterium</taxon>
    </lineage>
</organism>
<dbReference type="GO" id="GO:0006270">
    <property type="term" value="P:DNA replication initiation"/>
    <property type="evidence" value="ECO:0007669"/>
    <property type="project" value="UniProtKB-ARBA"/>
</dbReference>
<dbReference type="InterPro" id="IPR010992">
    <property type="entry name" value="IHF-like_DNA-bd_dom_sf"/>
</dbReference>
<dbReference type="Pfam" id="PF00216">
    <property type="entry name" value="Bac_DNA_binding"/>
    <property type="match status" value="1"/>
</dbReference>
<dbReference type="AlphaFoldDB" id="A0A519BC04"/>
<dbReference type="CDD" id="cd13831">
    <property type="entry name" value="HU"/>
    <property type="match status" value="1"/>
</dbReference>
<evidence type="ECO:0000256" key="4">
    <source>
        <dbReference type="RuleBase" id="RU003939"/>
    </source>
</evidence>
<dbReference type="GO" id="GO:1990103">
    <property type="term" value="C:DnaA-HU complex"/>
    <property type="evidence" value="ECO:0007669"/>
    <property type="project" value="UniProtKB-ARBA"/>
</dbReference>
<dbReference type="FunFam" id="4.10.520.10:FF:000001">
    <property type="entry name" value="DNA-binding protein HU"/>
    <property type="match status" value="1"/>
</dbReference>
<dbReference type="PROSITE" id="PS00045">
    <property type="entry name" value="HISTONE_LIKE"/>
    <property type="match status" value="1"/>
</dbReference>